<evidence type="ECO:0000256" key="2">
    <source>
        <dbReference type="SAM" id="MobiDB-lite"/>
    </source>
</evidence>
<comment type="caution">
    <text evidence="6">The sequence shown here is derived from an EMBL/GenBank/DDBJ whole genome shotgun (WGS) entry which is preliminary data.</text>
</comment>
<name>A0A8J6BVU0_9EUKA</name>
<evidence type="ECO:0000313" key="7">
    <source>
        <dbReference type="Proteomes" id="UP000717585"/>
    </source>
</evidence>
<dbReference type="SMART" id="SM00717">
    <property type="entry name" value="SANT"/>
    <property type="match status" value="1"/>
</dbReference>
<dbReference type="InterPro" id="IPR009057">
    <property type="entry name" value="Homeodomain-like_sf"/>
</dbReference>
<evidence type="ECO:0000256" key="1">
    <source>
        <dbReference type="ARBA" id="ARBA00023242"/>
    </source>
</evidence>
<feature type="compositionally biased region" description="Pro residues" evidence="2">
    <location>
        <begin position="133"/>
        <end position="142"/>
    </location>
</feature>
<dbReference type="Proteomes" id="UP000717585">
    <property type="component" value="Unassembled WGS sequence"/>
</dbReference>
<dbReference type="InterPro" id="IPR001005">
    <property type="entry name" value="SANT/Myb"/>
</dbReference>
<keyword evidence="1" id="KW-0539">Nucleus</keyword>
<dbReference type="Gene3D" id="1.10.10.10">
    <property type="entry name" value="Winged helix-like DNA-binding domain superfamily/Winged helix DNA-binding domain"/>
    <property type="match status" value="1"/>
</dbReference>
<dbReference type="OrthoDB" id="118550at2759"/>
<dbReference type="Gene3D" id="1.10.10.60">
    <property type="entry name" value="Homeodomain-like"/>
    <property type="match status" value="1"/>
</dbReference>
<evidence type="ECO:0000313" key="6">
    <source>
        <dbReference type="EMBL" id="KAG9391746.1"/>
    </source>
</evidence>
<feature type="region of interest" description="Disordered" evidence="2">
    <location>
        <begin position="105"/>
        <end position="144"/>
    </location>
</feature>
<dbReference type="Pfam" id="PF00249">
    <property type="entry name" value="Myb_DNA-binding"/>
    <property type="match status" value="1"/>
</dbReference>
<dbReference type="InterPro" id="IPR007526">
    <property type="entry name" value="SWIRM"/>
</dbReference>
<accession>A0A8J6BVU0</accession>
<proteinExistence type="predicted"/>
<dbReference type="PROSITE" id="PS50090">
    <property type="entry name" value="MYB_LIKE"/>
    <property type="match status" value="1"/>
</dbReference>
<protein>
    <submittedName>
        <fullName evidence="6">SWIRM domain</fullName>
    </submittedName>
</protein>
<evidence type="ECO:0000259" key="5">
    <source>
        <dbReference type="PROSITE" id="PS51293"/>
    </source>
</evidence>
<dbReference type="PROSITE" id="PS51293">
    <property type="entry name" value="SANT"/>
    <property type="match status" value="1"/>
</dbReference>
<feature type="domain" description="SWIRM" evidence="4">
    <location>
        <begin position="212"/>
        <end position="308"/>
    </location>
</feature>
<keyword evidence="7" id="KW-1185">Reference proteome</keyword>
<reference evidence="6" key="1">
    <citation type="submission" date="2021-05" db="EMBL/GenBank/DDBJ databases">
        <title>A free-living protist that lacks canonical eukaryotic 1 DNA replication and segregation systems.</title>
        <authorList>
            <person name="Salas-Leiva D.E."/>
            <person name="Tromer E.C."/>
            <person name="Curtis B.A."/>
            <person name="Jerlstrom-Hultqvist J."/>
            <person name="Kolisko M."/>
            <person name="Yi Z."/>
            <person name="Salas-Leiva J.S."/>
            <person name="Gallot-Lavallee L."/>
            <person name="Kops G.J.P.L."/>
            <person name="Archibald J.M."/>
            <person name="Simpson A.G.B."/>
            <person name="Roger A.J."/>
        </authorList>
    </citation>
    <scope>NUCLEOTIDE SEQUENCE</scope>
    <source>
        <strain evidence="6">BICM</strain>
    </source>
</reference>
<organism evidence="6 7">
    <name type="scientific">Carpediemonas membranifera</name>
    <dbReference type="NCBI Taxonomy" id="201153"/>
    <lineage>
        <taxon>Eukaryota</taxon>
        <taxon>Metamonada</taxon>
        <taxon>Carpediemonas-like organisms</taxon>
        <taxon>Carpediemonas</taxon>
    </lineage>
</organism>
<feature type="domain" description="Myb-like" evidence="3">
    <location>
        <begin position="431"/>
        <end position="466"/>
    </location>
</feature>
<dbReference type="EMBL" id="JAHDYR010000053">
    <property type="protein sequence ID" value="KAG9391746.1"/>
    <property type="molecule type" value="Genomic_DNA"/>
</dbReference>
<dbReference type="Pfam" id="PF04433">
    <property type="entry name" value="SWIRM"/>
    <property type="match status" value="1"/>
</dbReference>
<dbReference type="PROSITE" id="PS50934">
    <property type="entry name" value="SWIRM"/>
    <property type="match status" value="1"/>
</dbReference>
<dbReference type="InterPro" id="IPR017884">
    <property type="entry name" value="SANT_dom"/>
</dbReference>
<dbReference type="InterPro" id="IPR036388">
    <property type="entry name" value="WH-like_DNA-bd_sf"/>
</dbReference>
<feature type="domain" description="SANT" evidence="5">
    <location>
        <begin position="429"/>
        <end position="478"/>
    </location>
</feature>
<dbReference type="AlphaFoldDB" id="A0A8J6BVU0"/>
<gene>
    <name evidence="6" type="ORF">J8273_6522</name>
</gene>
<evidence type="ECO:0000259" key="4">
    <source>
        <dbReference type="PROSITE" id="PS50934"/>
    </source>
</evidence>
<sequence>MARGGRTPKIKKAQKQNLIERLNAAPVVARPFDPPFKPTKQTVRVTLRSPDVLGRTGKRFEVREDLIDHLLHRDGSFGERALEFTEEEKLTYQIIWLENNLPPPQESEYVSEVVTPSAPPRRKAREKSEKKPPAPPPAPLPPRIEIRTEHPYHLPTAPVEESMAGYNARLFKLTMPAASGGRGEAVGVTTDMLPPPEIADADGGIDNPVAVQSELVKPTWYHRNTVSGEERERLPEWFNEGSIRCEENYILYRNFIIDAWSNRPAQILSLTAVRKAIPADVGAIHRLFDFLVFHGIINSGVDPSSDCHASRIGHLTVPPDMTVLPPLDSSEAPDGKTPAQSAPVLAASELELKRGNIHHTDSNRSLTEPKLTFHCNHCGADCSSLCYHGIRTSDYDLCGNCWAHPEIYKSDGLGPEDFVKVSGVVGKGTEWSREEVLLLLEGLETFGPDWDSIGEHVGAGRSKADCFRAFLSLPIIDTFLDGWAALPDGVKADSATADMIAPIVGCVGKANKDAAAEAARVYKEMRLPSNDAAAEVEKAMLELLDAEAGRISAVLDMAARPV</sequence>
<evidence type="ECO:0000259" key="3">
    <source>
        <dbReference type="PROSITE" id="PS50090"/>
    </source>
</evidence>
<dbReference type="SUPFAM" id="SSF46689">
    <property type="entry name" value="Homeodomain-like"/>
    <property type="match status" value="2"/>
</dbReference>